<name>A0A158HQX1_CABSO</name>
<proteinExistence type="predicted"/>
<dbReference type="SUPFAM" id="SSF54292">
    <property type="entry name" value="2Fe-2S ferredoxin-like"/>
    <property type="match status" value="1"/>
</dbReference>
<accession>A0A158HQX1</accession>
<dbReference type="AlphaFoldDB" id="A0A158HQX1"/>
<keyword evidence="1" id="KW-0560">Oxidoreductase</keyword>
<dbReference type="InterPro" id="IPR036010">
    <property type="entry name" value="2Fe-2S_ferredoxin-like_sf"/>
</dbReference>
<organism evidence="2 3">
    <name type="scientific">Caballeronia sordidicola</name>
    <name type="common">Burkholderia sordidicola</name>
    <dbReference type="NCBI Taxonomy" id="196367"/>
    <lineage>
        <taxon>Bacteria</taxon>
        <taxon>Pseudomonadati</taxon>
        <taxon>Pseudomonadota</taxon>
        <taxon>Betaproteobacteria</taxon>
        <taxon>Burkholderiales</taxon>
        <taxon>Burkholderiaceae</taxon>
        <taxon>Caballeronia</taxon>
    </lineage>
</organism>
<dbReference type="GO" id="GO:0051536">
    <property type="term" value="F:iron-sulfur cluster binding"/>
    <property type="evidence" value="ECO:0007669"/>
    <property type="project" value="InterPro"/>
</dbReference>
<dbReference type="InterPro" id="IPR042204">
    <property type="entry name" value="2Fe-2S-bd_N"/>
</dbReference>
<dbReference type="Proteomes" id="UP000054893">
    <property type="component" value="Unassembled WGS sequence"/>
</dbReference>
<sequence length="113" mass="12130">MPIDTRSPLFQPLSGVACPKVMIEYDGVPVQVIAGISVAAALLEAGVREFRRSIVGNMPRAPYCMMGVCFECFVEIDGVPNRQSCMTPVRAGMCIRRQDGAPDHSGDGDGDRA</sequence>
<dbReference type="GO" id="GO:0016491">
    <property type="term" value="F:oxidoreductase activity"/>
    <property type="evidence" value="ECO:0007669"/>
    <property type="project" value="UniProtKB-KW"/>
</dbReference>
<gene>
    <name evidence="2" type="ORF">AWB64_04860</name>
</gene>
<dbReference type="Pfam" id="PF13510">
    <property type="entry name" value="Fer2_4"/>
    <property type="match status" value="1"/>
</dbReference>
<reference evidence="2 3" key="1">
    <citation type="submission" date="2016-01" db="EMBL/GenBank/DDBJ databases">
        <authorList>
            <person name="Oliw E.H."/>
        </authorList>
    </citation>
    <scope>NUCLEOTIDE SEQUENCE [LARGE SCALE GENOMIC DNA]</scope>
    <source>
        <strain evidence="2">LMG 22029</strain>
    </source>
</reference>
<dbReference type="Gene3D" id="3.10.20.440">
    <property type="entry name" value="2Fe-2S iron-sulphur cluster binding domain, sarcosine oxidase, alpha subunit, N-terminal domain"/>
    <property type="match status" value="1"/>
</dbReference>
<protein>
    <submittedName>
        <fullName evidence="2">NAD(FAD)-dependent dehydrogenase</fullName>
    </submittedName>
</protein>
<evidence type="ECO:0000313" key="3">
    <source>
        <dbReference type="Proteomes" id="UP000054893"/>
    </source>
</evidence>
<dbReference type="EMBL" id="FCOC02000019">
    <property type="protein sequence ID" value="SAL46080.1"/>
    <property type="molecule type" value="Genomic_DNA"/>
</dbReference>
<dbReference type="OrthoDB" id="573392at2"/>
<dbReference type="RefSeq" id="WP_060857967.1">
    <property type="nucleotide sequence ID" value="NZ_FCOC02000019.1"/>
</dbReference>
<dbReference type="PROSITE" id="PS51257">
    <property type="entry name" value="PROKAR_LIPOPROTEIN"/>
    <property type="match status" value="1"/>
</dbReference>
<evidence type="ECO:0000313" key="2">
    <source>
        <dbReference type="EMBL" id="SAL46080.1"/>
    </source>
</evidence>
<evidence type="ECO:0000256" key="1">
    <source>
        <dbReference type="ARBA" id="ARBA00023002"/>
    </source>
</evidence>